<proteinExistence type="predicted"/>
<gene>
    <name evidence="1" type="ORF">BD310DRAFT_834524</name>
</gene>
<organism evidence="1 2">
    <name type="scientific">Dichomitus squalens</name>
    <dbReference type="NCBI Taxonomy" id="114155"/>
    <lineage>
        <taxon>Eukaryota</taxon>
        <taxon>Fungi</taxon>
        <taxon>Dikarya</taxon>
        <taxon>Basidiomycota</taxon>
        <taxon>Agaricomycotina</taxon>
        <taxon>Agaricomycetes</taxon>
        <taxon>Polyporales</taxon>
        <taxon>Polyporaceae</taxon>
        <taxon>Dichomitus</taxon>
    </lineage>
</organism>
<evidence type="ECO:0000313" key="2">
    <source>
        <dbReference type="Proteomes" id="UP000292082"/>
    </source>
</evidence>
<dbReference type="Proteomes" id="UP000292082">
    <property type="component" value="Unassembled WGS sequence"/>
</dbReference>
<sequence>MLVEQCPFIANNVRIGVYHHAYATFYAPSEVAGTGGMHREVIRCNPSWHGRYPRYDTVLVNLQPDGCFADGTLIVARVLLFFSFVFEDFKHECAFVEWFLLRDDNPDPHTGMWVIEPEILPNGERASGVISIDSIVRACHLMPVYGTTSLPPTFHFSDTLDAFRAYYVNRYIDYHAHETIQ</sequence>
<dbReference type="AlphaFoldDB" id="A0A4Q9P9R8"/>
<evidence type="ECO:0000313" key="1">
    <source>
        <dbReference type="EMBL" id="TBU51364.1"/>
    </source>
</evidence>
<protein>
    <submittedName>
        <fullName evidence="1">Uncharacterized protein</fullName>
    </submittedName>
</protein>
<dbReference type="STRING" id="114155.A0A4Q9P9R8"/>
<reference evidence="1 2" key="1">
    <citation type="submission" date="2019-01" db="EMBL/GenBank/DDBJ databases">
        <title>Draft genome sequences of three monokaryotic isolates of the white-rot basidiomycete fungus Dichomitus squalens.</title>
        <authorList>
            <consortium name="DOE Joint Genome Institute"/>
            <person name="Lopez S.C."/>
            <person name="Andreopoulos B."/>
            <person name="Pangilinan J."/>
            <person name="Lipzen A."/>
            <person name="Riley R."/>
            <person name="Ahrendt S."/>
            <person name="Ng V."/>
            <person name="Barry K."/>
            <person name="Daum C."/>
            <person name="Grigoriev I.V."/>
            <person name="Hilden K.S."/>
            <person name="Makela M.R."/>
            <person name="de Vries R.P."/>
        </authorList>
    </citation>
    <scope>NUCLEOTIDE SEQUENCE [LARGE SCALE GENOMIC DNA]</scope>
    <source>
        <strain evidence="1 2">CBS 464.89</strain>
    </source>
</reference>
<dbReference type="EMBL" id="ML145334">
    <property type="protein sequence ID" value="TBU51364.1"/>
    <property type="molecule type" value="Genomic_DNA"/>
</dbReference>
<name>A0A4Q9P9R8_9APHY</name>
<accession>A0A4Q9P9R8</accession>
<keyword evidence="2" id="KW-1185">Reference proteome</keyword>